<organism evidence="2 3">
    <name type="scientific">Candidatus Enterenecus faecium</name>
    <dbReference type="NCBI Taxonomy" id="2840780"/>
    <lineage>
        <taxon>Bacteria</taxon>
        <taxon>Bacillati</taxon>
        <taxon>Bacillota</taxon>
        <taxon>Clostridia</taxon>
        <taxon>Eubacteriales</taxon>
        <taxon>Candidatus Enterenecus</taxon>
    </lineage>
</organism>
<sequence>MSNNHYTLGSDQHQAWMREYWYAPRGIGFTEPGIVSTDSAEFSAYNVAKSFYQNYPEVFNLKYISDKVGIPAAEVGERIKRMYDEHAIMFVYNPAVAVYGWGLYYWVVKLKDGTDPAVKAKLSEWFQNKDDICTGYETNGDFDYFNGNHMRVLDNLLSDVIGPWRDMPEVEYVHLCPIRRDVRESNVNMWDAHGDGYRKFIWGQEQVDKLLEVQDVLDKTDFAIIDAINNTASVGDMFDYDVLERLSGLDGAQMKADFVEICDKRRIAVPMIYINHMRLGLSMKMYLVRMFQNVPSYRKAQLVDELSDMPEFNNIWEFSDSFYDVMLSSFNQLTDPEALRAKLESYGEIEEVKVADSPRQFRRWVARLDDQNGYWEECVFTDDFLQDRTAQSCVKCQFSNHEEVK</sequence>
<proteinExistence type="predicted"/>
<keyword evidence="1" id="KW-1133">Transmembrane helix</keyword>
<dbReference type="Proteomes" id="UP000886879">
    <property type="component" value="Unassembled WGS sequence"/>
</dbReference>
<keyword evidence="1" id="KW-0472">Membrane</keyword>
<reference evidence="2" key="2">
    <citation type="journal article" date="2021" name="PeerJ">
        <title>Extensive microbial diversity within the chicken gut microbiome revealed by metagenomics and culture.</title>
        <authorList>
            <person name="Gilroy R."/>
            <person name="Ravi A."/>
            <person name="Getino M."/>
            <person name="Pursley I."/>
            <person name="Horton D.L."/>
            <person name="Alikhan N.F."/>
            <person name="Baker D."/>
            <person name="Gharbi K."/>
            <person name="Hall N."/>
            <person name="Watson M."/>
            <person name="Adriaenssens E.M."/>
            <person name="Foster-Nyarko E."/>
            <person name="Jarju S."/>
            <person name="Secka A."/>
            <person name="Antonio M."/>
            <person name="Oren A."/>
            <person name="Chaudhuri R.R."/>
            <person name="La Ragione R."/>
            <person name="Hildebrand F."/>
            <person name="Pallen M.J."/>
        </authorList>
    </citation>
    <scope>NUCLEOTIDE SEQUENCE</scope>
    <source>
        <strain evidence="2">ChiGjej2B2-12916</strain>
    </source>
</reference>
<accession>A0A9D0YQF5</accession>
<name>A0A9D0YQF5_9FIRM</name>
<evidence type="ECO:0000313" key="2">
    <source>
        <dbReference type="EMBL" id="HIQ60236.1"/>
    </source>
</evidence>
<protein>
    <submittedName>
        <fullName evidence="2">AsnC family transcriptional regulator</fullName>
    </submittedName>
</protein>
<gene>
    <name evidence="2" type="ORF">IAD31_01345</name>
</gene>
<keyword evidence="1" id="KW-0812">Transmembrane</keyword>
<evidence type="ECO:0000256" key="1">
    <source>
        <dbReference type="SAM" id="Phobius"/>
    </source>
</evidence>
<comment type="caution">
    <text evidence="2">The sequence shown here is derived from an EMBL/GenBank/DDBJ whole genome shotgun (WGS) entry which is preliminary data.</text>
</comment>
<reference evidence="2" key="1">
    <citation type="submission" date="2020-10" db="EMBL/GenBank/DDBJ databases">
        <authorList>
            <person name="Gilroy R."/>
        </authorList>
    </citation>
    <scope>NUCLEOTIDE SEQUENCE</scope>
    <source>
        <strain evidence="2">ChiGjej2B2-12916</strain>
    </source>
</reference>
<feature type="transmembrane region" description="Helical" evidence="1">
    <location>
        <begin position="87"/>
        <end position="107"/>
    </location>
</feature>
<dbReference type="AlphaFoldDB" id="A0A9D0YQF5"/>
<evidence type="ECO:0000313" key="3">
    <source>
        <dbReference type="Proteomes" id="UP000886879"/>
    </source>
</evidence>
<dbReference type="EMBL" id="DVFO01000010">
    <property type="protein sequence ID" value="HIQ60236.1"/>
    <property type="molecule type" value="Genomic_DNA"/>
</dbReference>